<comment type="caution">
    <text evidence="2">The sequence shown here is derived from an EMBL/GenBank/DDBJ whole genome shotgun (WGS) entry which is preliminary data.</text>
</comment>
<feature type="region of interest" description="Disordered" evidence="1">
    <location>
        <begin position="281"/>
        <end position="310"/>
    </location>
</feature>
<feature type="compositionally biased region" description="Basic and acidic residues" evidence="1">
    <location>
        <begin position="475"/>
        <end position="486"/>
    </location>
</feature>
<feature type="region of interest" description="Disordered" evidence="1">
    <location>
        <begin position="523"/>
        <end position="613"/>
    </location>
</feature>
<accession>A0AAD4JQS2</accession>
<dbReference type="EMBL" id="JAJJHW010003889">
    <property type="protein sequence ID" value="KAH8354892.1"/>
    <property type="molecule type" value="Genomic_DNA"/>
</dbReference>
<dbReference type="AlphaFoldDB" id="A0AAD4JQS2"/>
<feature type="compositionally biased region" description="Basic and acidic residues" evidence="1">
    <location>
        <begin position="523"/>
        <end position="532"/>
    </location>
</feature>
<feature type="region of interest" description="Disordered" evidence="1">
    <location>
        <begin position="475"/>
        <end position="509"/>
    </location>
</feature>
<feature type="compositionally biased region" description="Polar residues" evidence="1">
    <location>
        <begin position="537"/>
        <end position="548"/>
    </location>
</feature>
<feature type="compositionally biased region" description="Basic and acidic residues" evidence="1">
    <location>
        <begin position="592"/>
        <end position="605"/>
    </location>
</feature>
<evidence type="ECO:0000256" key="1">
    <source>
        <dbReference type="SAM" id="MobiDB-lite"/>
    </source>
</evidence>
<protein>
    <submittedName>
        <fullName evidence="2">Uncharacterized protein</fullName>
    </submittedName>
</protein>
<dbReference type="Proteomes" id="UP001200034">
    <property type="component" value="Unassembled WGS sequence"/>
</dbReference>
<organism evidence="2 3">
    <name type="scientific">Drosophila rubida</name>
    <dbReference type="NCBI Taxonomy" id="30044"/>
    <lineage>
        <taxon>Eukaryota</taxon>
        <taxon>Metazoa</taxon>
        <taxon>Ecdysozoa</taxon>
        <taxon>Arthropoda</taxon>
        <taxon>Hexapoda</taxon>
        <taxon>Insecta</taxon>
        <taxon>Pterygota</taxon>
        <taxon>Neoptera</taxon>
        <taxon>Endopterygota</taxon>
        <taxon>Diptera</taxon>
        <taxon>Brachycera</taxon>
        <taxon>Muscomorpha</taxon>
        <taxon>Ephydroidea</taxon>
        <taxon>Drosophilidae</taxon>
        <taxon>Drosophila</taxon>
    </lineage>
</organism>
<keyword evidence="3" id="KW-1185">Reference proteome</keyword>
<evidence type="ECO:0000313" key="3">
    <source>
        <dbReference type="Proteomes" id="UP001200034"/>
    </source>
</evidence>
<reference evidence="2" key="1">
    <citation type="journal article" date="2021" name="Mol. Ecol. Resour.">
        <title>Phylogenomic analyses of the genus Drosophila reveals genomic signals of climate adaptation.</title>
        <authorList>
            <person name="Li F."/>
            <person name="Rane R.V."/>
            <person name="Luria V."/>
            <person name="Xiong Z."/>
            <person name="Chen J."/>
            <person name="Li Z."/>
            <person name="Catullo R.A."/>
            <person name="Griffin P.C."/>
            <person name="Schiffer M."/>
            <person name="Pearce S."/>
            <person name="Lee S.F."/>
            <person name="McElroy K."/>
            <person name="Stocker A."/>
            <person name="Shirriffs J."/>
            <person name="Cockerell F."/>
            <person name="Coppin C."/>
            <person name="Sgro C.M."/>
            <person name="Karger A."/>
            <person name="Cain J.W."/>
            <person name="Weber J.A."/>
            <person name="Santpere G."/>
            <person name="Kirschner M.W."/>
            <person name="Hoffmann A.A."/>
            <person name="Oakeshott J.G."/>
            <person name="Zhang G."/>
        </authorList>
    </citation>
    <scope>NUCLEOTIDE SEQUENCE</scope>
    <source>
        <strain evidence="2">BGI-SZ-2011g</strain>
    </source>
</reference>
<sequence>MYSNPSTSKSPKGGCECWQPDKKDCREVERENTDYKEEDLEDIATSLMKVMRLCRLRPWEVKRTAEVIKRAFRHYEEIRFRIDRVPKKRFRKENFMHDLAVVAGMGRMDGQLACGIVKRAFNAYYHGTGEGGIRLQSYADQMRHRSECLWVHAAKRTAEIFAIYAGLMYGEQLQYAACIECIYMALCKELQSRFKYAKSEPKVCTCRPEQQRVDSVWDALSGTTMISGTTAVTTELFFNKHTFKVSNPTSAVSIKAEYTMIARTETVLVASKFSYPTLNTNTSQNSKTVDKPADTNESETKSEVKKKRRRKKKRYERCQCPKLQCPEERPAPRITAECSQGPYVCRWVPYEDCFPEHRVPCPPMETICQPCVHDNGPCDDECTCTCQVCTCPPADEFLEEETQECCLSCAGLEDCDTDFCWLAPFRDEHTKLLPIEPSSLEDDEFGEEAEEQPFECRCTCEYKRRAFPHLFTHLEPFKDPAPKSEASEASEEEDVEPPPPPPPVQRFRPPWGFSMQAFRCWNEPEHSDHDEQAPICATSQRTSQQNSKAPPATKRQTPTATKSAPAVKPATATATAPAPAPAPAAASAPTTARRESDDRLTKEDILQMLGLQK</sequence>
<feature type="compositionally biased region" description="Basic and acidic residues" evidence="1">
    <location>
        <begin position="288"/>
        <end position="303"/>
    </location>
</feature>
<feature type="compositionally biased region" description="Low complexity" evidence="1">
    <location>
        <begin position="557"/>
        <end position="591"/>
    </location>
</feature>
<name>A0AAD4JQS2_9MUSC</name>
<proteinExistence type="predicted"/>
<gene>
    <name evidence="2" type="ORF">KR093_000625</name>
</gene>
<evidence type="ECO:0000313" key="2">
    <source>
        <dbReference type="EMBL" id="KAH8354892.1"/>
    </source>
</evidence>